<proteinExistence type="inferred from homology"/>
<evidence type="ECO:0000256" key="10">
    <source>
        <dbReference type="ARBA" id="ARBA00023136"/>
    </source>
</evidence>
<dbReference type="InterPro" id="IPR036396">
    <property type="entry name" value="Cyt_P450_sf"/>
</dbReference>
<evidence type="ECO:0000256" key="4">
    <source>
        <dbReference type="ARBA" id="ARBA00022692"/>
    </source>
</evidence>
<comment type="subcellular location">
    <subcellularLocation>
        <location evidence="1">Membrane</location>
        <topology evidence="1">Single-pass membrane protein</topology>
    </subcellularLocation>
</comment>
<dbReference type="InterPro" id="IPR001128">
    <property type="entry name" value="Cyt_P450"/>
</dbReference>
<name>A0AAV1A312_VICFA</name>
<reference evidence="14 15" key="1">
    <citation type="submission" date="2023-01" db="EMBL/GenBank/DDBJ databases">
        <authorList>
            <person name="Kreplak J."/>
        </authorList>
    </citation>
    <scope>NUCLEOTIDE SEQUENCE [LARGE SCALE GENOMIC DNA]</scope>
</reference>
<gene>
    <name evidence="14" type="ORF">VFH_III095000</name>
</gene>
<evidence type="ECO:0000256" key="12">
    <source>
        <dbReference type="RuleBase" id="RU000461"/>
    </source>
</evidence>
<keyword evidence="10 13" id="KW-0472">Membrane</keyword>
<comment type="cofactor">
    <cofactor evidence="11">
        <name>heme</name>
        <dbReference type="ChEBI" id="CHEBI:30413"/>
    </cofactor>
</comment>
<evidence type="ECO:0000313" key="14">
    <source>
        <dbReference type="EMBL" id="CAI8603628.1"/>
    </source>
</evidence>
<dbReference type="PRINTS" id="PR00385">
    <property type="entry name" value="P450"/>
</dbReference>
<keyword evidence="15" id="KW-1185">Reference proteome</keyword>
<dbReference type="GO" id="GO:0016705">
    <property type="term" value="F:oxidoreductase activity, acting on paired donors, with incorporation or reduction of molecular oxygen"/>
    <property type="evidence" value="ECO:0007669"/>
    <property type="project" value="InterPro"/>
</dbReference>
<keyword evidence="9 12" id="KW-0503">Monooxygenase</keyword>
<feature type="transmembrane region" description="Helical" evidence="13">
    <location>
        <begin position="6"/>
        <end position="29"/>
    </location>
</feature>
<evidence type="ECO:0000256" key="2">
    <source>
        <dbReference type="ARBA" id="ARBA00010617"/>
    </source>
</evidence>
<dbReference type="Pfam" id="PF00067">
    <property type="entry name" value="p450"/>
    <property type="match status" value="1"/>
</dbReference>
<dbReference type="PRINTS" id="PR00463">
    <property type="entry name" value="EP450I"/>
</dbReference>
<evidence type="ECO:0000256" key="6">
    <source>
        <dbReference type="ARBA" id="ARBA00022989"/>
    </source>
</evidence>
<keyword evidence="4 13" id="KW-0812">Transmembrane</keyword>
<evidence type="ECO:0000256" key="11">
    <source>
        <dbReference type="PIRSR" id="PIRSR602401-1"/>
    </source>
</evidence>
<evidence type="ECO:0000313" key="15">
    <source>
        <dbReference type="Proteomes" id="UP001157006"/>
    </source>
</evidence>
<dbReference type="SUPFAM" id="SSF48264">
    <property type="entry name" value="Cytochrome P450"/>
    <property type="match status" value="1"/>
</dbReference>
<keyword evidence="3 11" id="KW-0349">Heme</keyword>
<dbReference type="InterPro" id="IPR050665">
    <property type="entry name" value="Cytochrome_P450_Monooxygen"/>
</dbReference>
<dbReference type="GO" id="GO:0005506">
    <property type="term" value="F:iron ion binding"/>
    <property type="evidence" value="ECO:0007669"/>
    <property type="project" value="InterPro"/>
</dbReference>
<evidence type="ECO:0000256" key="3">
    <source>
        <dbReference type="ARBA" id="ARBA00022617"/>
    </source>
</evidence>
<dbReference type="PANTHER" id="PTHR24282">
    <property type="entry name" value="CYTOCHROME P450 FAMILY MEMBER"/>
    <property type="match status" value="1"/>
</dbReference>
<dbReference type="EMBL" id="OX451738">
    <property type="protein sequence ID" value="CAI8603628.1"/>
    <property type="molecule type" value="Genomic_DNA"/>
</dbReference>
<comment type="similarity">
    <text evidence="2 12">Belongs to the cytochrome P450 family.</text>
</comment>
<evidence type="ECO:0000256" key="1">
    <source>
        <dbReference type="ARBA" id="ARBA00004167"/>
    </source>
</evidence>
<dbReference type="FunFam" id="1.10.630.10:FF:000029">
    <property type="entry name" value="Cytochrome P450 734A1"/>
    <property type="match status" value="1"/>
</dbReference>
<keyword evidence="7 12" id="KW-0560">Oxidoreductase</keyword>
<keyword evidence="5 11" id="KW-0479">Metal-binding</keyword>
<dbReference type="InterPro" id="IPR017972">
    <property type="entry name" value="Cyt_P450_CS"/>
</dbReference>
<dbReference type="PROSITE" id="PS00086">
    <property type="entry name" value="CYTOCHROME_P450"/>
    <property type="match status" value="1"/>
</dbReference>
<evidence type="ECO:0000256" key="13">
    <source>
        <dbReference type="SAM" id="Phobius"/>
    </source>
</evidence>
<evidence type="ECO:0000256" key="7">
    <source>
        <dbReference type="ARBA" id="ARBA00023002"/>
    </source>
</evidence>
<dbReference type="GO" id="GO:0020037">
    <property type="term" value="F:heme binding"/>
    <property type="evidence" value="ECO:0007669"/>
    <property type="project" value="InterPro"/>
</dbReference>
<dbReference type="Proteomes" id="UP001157006">
    <property type="component" value="Chromosome 3"/>
</dbReference>
<dbReference type="GO" id="GO:0004497">
    <property type="term" value="F:monooxygenase activity"/>
    <property type="evidence" value="ECO:0007669"/>
    <property type="project" value="UniProtKB-KW"/>
</dbReference>
<dbReference type="GO" id="GO:0016020">
    <property type="term" value="C:membrane"/>
    <property type="evidence" value="ECO:0007669"/>
    <property type="project" value="UniProtKB-SubCell"/>
</dbReference>
<evidence type="ECO:0000256" key="8">
    <source>
        <dbReference type="ARBA" id="ARBA00023004"/>
    </source>
</evidence>
<dbReference type="PANTHER" id="PTHR24282:SF135">
    <property type="entry name" value="CYTOCHROME P450 709B2"/>
    <property type="match status" value="1"/>
</dbReference>
<protein>
    <recommendedName>
        <fullName evidence="16">Cytochrome P450</fullName>
    </recommendedName>
</protein>
<dbReference type="InterPro" id="IPR002401">
    <property type="entry name" value="Cyt_P450_E_grp-I"/>
</dbReference>
<keyword evidence="8 11" id="KW-0408">Iron</keyword>
<feature type="binding site" description="axial binding residue" evidence="11">
    <location>
        <position position="466"/>
    </location>
    <ligand>
        <name>heme</name>
        <dbReference type="ChEBI" id="CHEBI:30413"/>
    </ligand>
    <ligandPart>
        <name>Fe</name>
        <dbReference type="ChEBI" id="CHEBI:18248"/>
    </ligandPart>
</feature>
<evidence type="ECO:0008006" key="16">
    <source>
        <dbReference type="Google" id="ProtNLM"/>
    </source>
</evidence>
<accession>A0AAV1A312</accession>
<evidence type="ECO:0000256" key="9">
    <source>
        <dbReference type="ARBA" id="ARBA00023033"/>
    </source>
</evidence>
<evidence type="ECO:0000256" key="5">
    <source>
        <dbReference type="ARBA" id="ARBA00022723"/>
    </source>
</evidence>
<keyword evidence="6 13" id="KW-1133">Transmembrane helix</keyword>
<sequence>MGYLIAIAMLIFTIMTMTKIWRVCVILFWRPYALTKHFRKQGVTGPPTYSCVHGSLHDIKTMMKDARKMIMDKHSHDITQRVLPHYHIWSSLYGERFLYWYGTQPRICITDVELAKEILSNKFGFYEKPKVRPSIITLIGDGLVLLSGVDWVKRRRILNPAFSMDKLKVMISRMAACTISMLDEWNRQLAIESIESKNKSLTIEMTEQFRELTSDIIAHTSFGSSFAHGREAFNAQTQLQHLIVASSSDVFIPGTQYFPTKSNLEIWKLGRKMKKSLQRIIESRLNSQSDSSSYGDDLLGIMMDTKNDGPNKLNMNEIMEECKTFFFAGHETTSNLLVWTIFLLSLHKDWQEKLRQEVMEICGMEIPDSDMLSKLKMVNMVLLETLRLYCPVIELERMSLKDMKLGDLMIPRGTCLMIPVTMIHRSKEYWGEDSNEFNPMRFINGVSKAAKHPNALLAFSVGPRNCIGQNFSMMEAKTVMALILQRFSWSLSPDYQHAPVNNLSLQPQHGLPIIIKLVQL</sequence>
<dbReference type="Gene3D" id="1.10.630.10">
    <property type="entry name" value="Cytochrome P450"/>
    <property type="match status" value="1"/>
</dbReference>
<dbReference type="AlphaFoldDB" id="A0AAV1A312"/>
<organism evidence="14 15">
    <name type="scientific">Vicia faba</name>
    <name type="common">Broad bean</name>
    <name type="synonym">Faba vulgaris</name>
    <dbReference type="NCBI Taxonomy" id="3906"/>
    <lineage>
        <taxon>Eukaryota</taxon>
        <taxon>Viridiplantae</taxon>
        <taxon>Streptophyta</taxon>
        <taxon>Embryophyta</taxon>
        <taxon>Tracheophyta</taxon>
        <taxon>Spermatophyta</taxon>
        <taxon>Magnoliopsida</taxon>
        <taxon>eudicotyledons</taxon>
        <taxon>Gunneridae</taxon>
        <taxon>Pentapetalae</taxon>
        <taxon>rosids</taxon>
        <taxon>fabids</taxon>
        <taxon>Fabales</taxon>
        <taxon>Fabaceae</taxon>
        <taxon>Papilionoideae</taxon>
        <taxon>50 kb inversion clade</taxon>
        <taxon>NPAAA clade</taxon>
        <taxon>Hologalegina</taxon>
        <taxon>IRL clade</taxon>
        <taxon>Fabeae</taxon>
        <taxon>Vicia</taxon>
    </lineage>
</organism>